<evidence type="ECO:0000259" key="2">
    <source>
        <dbReference type="Pfam" id="PF12937"/>
    </source>
</evidence>
<dbReference type="InterPro" id="IPR006553">
    <property type="entry name" value="Leu-rich_rpt_Cys-con_subtyp"/>
</dbReference>
<gene>
    <name evidence="4" type="ORF">GMARGA_LOCUS7360</name>
</gene>
<dbReference type="SUPFAM" id="SSF52047">
    <property type="entry name" value="RNI-like"/>
    <property type="match status" value="1"/>
</dbReference>
<dbReference type="Pfam" id="PF12937">
    <property type="entry name" value="F-box-like"/>
    <property type="match status" value="1"/>
</dbReference>
<comment type="caution">
    <text evidence="4">The sequence shown here is derived from an EMBL/GenBank/DDBJ whole genome shotgun (WGS) entry which is preliminary data.</text>
</comment>
<reference evidence="4 5" key="1">
    <citation type="submission" date="2021-06" db="EMBL/GenBank/DDBJ databases">
        <authorList>
            <person name="Kallberg Y."/>
            <person name="Tangrot J."/>
            <person name="Rosling A."/>
        </authorList>
    </citation>
    <scope>NUCLEOTIDE SEQUENCE [LARGE SCALE GENOMIC DNA]</scope>
    <source>
        <strain evidence="4 5">120-4 pot B 10/14</strain>
    </source>
</reference>
<feature type="domain" description="F-box" evidence="2">
    <location>
        <begin position="166"/>
        <end position="197"/>
    </location>
</feature>
<evidence type="ECO:0000313" key="4">
    <source>
        <dbReference type="EMBL" id="CAG8611076.1"/>
    </source>
</evidence>
<dbReference type="InterPro" id="IPR032675">
    <property type="entry name" value="LRR_dom_sf"/>
</dbReference>
<dbReference type="InterPro" id="IPR057207">
    <property type="entry name" value="FBXL15_LRR"/>
</dbReference>
<dbReference type="PANTHER" id="PTHR13382">
    <property type="entry name" value="MITOCHONDRIAL ATP SYNTHASE COUPLING FACTOR B"/>
    <property type="match status" value="1"/>
</dbReference>
<dbReference type="PANTHER" id="PTHR13382:SF67">
    <property type="entry name" value="SCF E3 UBIQUITIN LIGASE COMPLEX F-BOX PROTEIN POF2"/>
    <property type="match status" value="1"/>
</dbReference>
<accession>A0ABN7UKT4</accession>
<name>A0ABN7UKT4_GIGMA</name>
<evidence type="ECO:0000256" key="1">
    <source>
        <dbReference type="ARBA" id="ARBA00022786"/>
    </source>
</evidence>
<protein>
    <submittedName>
        <fullName evidence="4">13170_t:CDS:1</fullName>
    </submittedName>
</protein>
<dbReference type="SUPFAM" id="SSF81383">
    <property type="entry name" value="F-box domain"/>
    <property type="match status" value="1"/>
</dbReference>
<feature type="domain" description="F-box/LRR-repeat protein 15-like leucin rich repeat" evidence="3">
    <location>
        <begin position="266"/>
        <end position="393"/>
    </location>
</feature>
<keyword evidence="1" id="KW-0833">Ubl conjugation pathway</keyword>
<dbReference type="CDD" id="cd09917">
    <property type="entry name" value="F-box_SF"/>
    <property type="match status" value="1"/>
</dbReference>
<evidence type="ECO:0000313" key="5">
    <source>
        <dbReference type="Proteomes" id="UP000789901"/>
    </source>
</evidence>
<keyword evidence="5" id="KW-1185">Reference proteome</keyword>
<organism evidence="4 5">
    <name type="scientific">Gigaspora margarita</name>
    <dbReference type="NCBI Taxonomy" id="4874"/>
    <lineage>
        <taxon>Eukaryota</taxon>
        <taxon>Fungi</taxon>
        <taxon>Fungi incertae sedis</taxon>
        <taxon>Mucoromycota</taxon>
        <taxon>Glomeromycotina</taxon>
        <taxon>Glomeromycetes</taxon>
        <taxon>Diversisporales</taxon>
        <taxon>Gigasporaceae</taxon>
        <taxon>Gigaspora</taxon>
    </lineage>
</organism>
<dbReference type="Proteomes" id="UP000789901">
    <property type="component" value="Unassembled WGS sequence"/>
</dbReference>
<dbReference type="InterPro" id="IPR001810">
    <property type="entry name" value="F-box_dom"/>
</dbReference>
<dbReference type="Gene3D" id="1.20.1280.50">
    <property type="match status" value="1"/>
</dbReference>
<dbReference type="EMBL" id="CAJVQB010003538">
    <property type="protein sequence ID" value="CAG8611076.1"/>
    <property type="molecule type" value="Genomic_DNA"/>
</dbReference>
<evidence type="ECO:0000259" key="3">
    <source>
        <dbReference type="Pfam" id="PF25372"/>
    </source>
</evidence>
<proteinExistence type="predicted"/>
<sequence>MAHLPCHQETQYGLIDSKFLHIWRKNESRHGTIIKSVDYLIDFSNSKTNYKNVSEFNNNRIGTTRHHHGKKRRQHLHNTVSSTSTNDVTISKSMKFSEDQRRKLIGKLAAISRGKDFTTPDGKIRDLSLSSDSNNLPVRIRNQLFPRIKLIDDNSKSIIKSIKITILHLPPELMLCIFDFLPTRKDFYSCLFVCKSWLPLNFPIEKYGSFIKILDLSIGSDYVFDSTIQIIAHSCYNLRVINLNNCIHISDSSLEYLSKHHCASTLVSINLCGCRKITDIGIKMLSKSCQGLISLNVADCGKITDQSIIILSKGCSRLRQIRLSDCPRITEQSVEALILNCPRLCWLDVARIGRITDFTVRLIANKCKDNIEWLNLARNNDEITDNSIIMLAKQCPNLQLLDLSYMNSITNCAIEAIANHSFSLVCLTIIGCRLVTCDSLRYLAQLRRKSGHLGCITMGDAVGITEEDIESITNEPEGLLSGWQKSSVDENSLKEILEGVSWEDVGTW</sequence>
<dbReference type="Gene3D" id="3.80.10.10">
    <property type="entry name" value="Ribonuclease Inhibitor"/>
    <property type="match status" value="2"/>
</dbReference>
<dbReference type="SMART" id="SM00367">
    <property type="entry name" value="LRR_CC"/>
    <property type="match status" value="7"/>
</dbReference>
<dbReference type="Pfam" id="PF25372">
    <property type="entry name" value="DUF7885"/>
    <property type="match status" value="1"/>
</dbReference>
<dbReference type="InterPro" id="IPR036047">
    <property type="entry name" value="F-box-like_dom_sf"/>
</dbReference>
<dbReference type="InterPro" id="IPR050648">
    <property type="entry name" value="F-box_LRR-repeat"/>
</dbReference>